<dbReference type="EMBL" id="OZ034834">
    <property type="protein sequence ID" value="CAL1676159.1"/>
    <property type="molecule type" value="Genomic_DNA"/>
</dbReference>
<organism evidence="1 2">
    <name type="scientific">Lasius platythorax</name>
    <dbReference type="NCBI Taxonomy" id="488582"/>
    <lineage>
        <taxon>Eukaryota</taxon>
        <taxon>Metazoa</taxon>
        <taxon>Ecdysozoa</taxon>
        <taxon>Arthropoda</taxon>
        <taxon>Hexapoda</taxon>
        <taxon>Insecta</taxon>
        <taxon>Pterygota</taxon>
        <taxon>Neoptera</taxon>
        <taxon>Endopterygota</taxon>
        <taxon>Hymenoptera</taxon>
        <taxon>Apocrita</taxon>
        <taxon>Aculeata</taxon>
        <taxon>Formicoidea</taxon>
        <taxon>Formicidae</taxon>
        <taxon>Formicinae</taxon>
        <taxon>Lasius</taxon>
        <taxon>Lasius</taxon>
    </lineage>
</organism>
<evidence type="ECO:0000313" key="2">
    <source>
        <dbReference type="Proteomes" id="UP001497644"/>
    </source>
</evidence>
<protein>
    <submittedName>
        <fullName evidence="1">Uncharacterized protein</fullName>
    </submittedName>
</protein>
<proteinExistence type="predicted"/>
<sequence length="95" mass="10787">MQLEISRSNSAFYIRNRDASTSIGRDFVQLDEASDCDRILLNQYQSCFGQDYHGVECSGGGAGPSRKALRYRDTYTWLVVVVNRERMDGRKDRGG</sequence>
<dbReference type="Proteomes" id="UP001497644">
    <property type="component" value="Chromosome 11"/>
</dbReference>
<name>A0AAV2N7W4_9HYME</name>
<keyword evidence="2" id="KW-1185">Reference proteome</keyword>
<gene>
    <name evidence="1" type="ORF">LPLAT_LOCUS2397</name>
</gene>
<dbReference type="AlphaFoldDB" id="A0AAV2N7W4"/>
<reference evidence="1" key="1">
    <citation type="submission" date="2024-04" db="EMBL/GenBank/DDBJ databases">
        <authorList>
            <consortium name="Molecular Ecology Group"/>
        </authorList>
    </citation>
    <scope>NUCLEOTIDE SEQUENCE</scope>
</reference>
<evidence type="ECO:0000313" key="1">
    <source>
        <dbReference type="EMBL" id="CAL1676159.1"/>
    </source>
</evidence>
<accession>A0AAV2N7W4</accession>